<dbReference type="Proteomes" id="UP000008068">
    <property type="component" value="Unassembled WGS sequence"/>
</dbReference>
<dbReference type="EMBL" id="GL380163">
    <property type="protein sequence ID" value="EGT48818.1"/>
    <property type="molecule type" value="Genomic_DNA"/>
</dbReference>
<proteinExistence type="predicted"/>
<organism evidence="3">
    <name type="scientific">Caenorhabditis brenneri</name>
    <name type="common">Nematode worm</name>
    <dbReference type="NCBI Taxonomy" id="135651"/>
    <lineage>
        <taxon>Eukaryota</taxon>
        <taxon>Metazoa</taxon>
        <taxon>Ecdysozoa</taxon>
        <taxon>Nematoda</taxon>
        <taxon>Chromadorea</taxon>
        <taxon>Rhabditida</taxon>
        <taxon>Rhabditina</taxon>
        <taxon>Rhabditomorpha</taxon>
        <taxon>Rhabditoidea</taxon>
        <taxon>Rhabditidae</taxon>
        <taxon>Peloderinae</taxon>
        <taxon>Caenorhabditis</taxon>
    </lineage>
</organism>
<name>G0PA12_CAEBE</name>
<dbReference type="HOGENOM" id="CLU_1195771_0_0_1"/>
<gene>
    <name evidence="2" type="ORF">CAEBREN_08457</name>
</gene>
<keyword evidence="3" id="KW-1185">Reference proteome</keyword>
<dbReference type="InParanoid" id="G0PA12"/>
<dbReference type="AlphaFoldDB" id="G0PA12"/>
<evidence type="ECO:0000313" key="3">
    <source>
        <dbReference type="Proteomes" id="UP000008068"/>
    </source>
</evidence>
<evidence type="ECO:0000256" key="1">
    <source>
        <dbReference type="SAM" id="MobiDB-lite"/>
    </source>
</evidence>
<accession>G0PA12</accession>
<feature type="region of interest" description="Disordered" evidence="1">
    <location>
        <begin position="72"/>
        <end position="120"/>
    </location>
</feature>
<reference evidence="3" key="1">
    <citation type="submission" date="2011-07" db="EMBL/GenBank/DDBJ databases">
        <authorList>
            <consortium name="Caenorhabditis brenneri Sequencing and Analysis Consortium"/>
            <person name="Wilson R.K."/>
        </authorList>
    </citation>
    <scope>NUCLEOTIDE SEQUENCE [LARGE SCALE GENOMIC DNA]</scope>
    <source>
        <strain evidence="3">PB2801</strain>
    </source>
</reference>
<protein>
    <submittedName>
        <fullName evidence="2">Uncharacterized protein</fullName>
    </submittedName>
</protein>
<evidence type="ECO:0000313" key="2">
    <source>
        <dbReference type="EMBL" id="EGT48818.1"/>
    </source>
</evidence>
<feature type="compositionally biased region" description="Basic and acidic residues" evidence="1">
    <location>
        <begin position="107"/>
        <end position="120"/>
    </location>
</feature>
<sequence>MSGLPPPPPPNAIQPQPNATEALRAALAVAQQAAGGQPNAFLRPAIGAADPLVGVAAAPARIELVLRNENLGGLGGIYQPQRPRERSRKRHHDISDFSDESTSRSPSPRDSDSTIAQERRPLAGVAPILDKVAGAPTQNSPPNLAQTANERQTVISFSLGNLPNLSLQSTKHSADTAVKQLQQIMEPSSSGDSGKRRDHGSELIFSWEFQSTRMMFNYTSSGPPGVAPILES</sequence>